<dbReference type="KEGG" id="mym:A176_002279"/>
<dbReference type="AlphaFoldDB" id="A0A0H4XBP5"/>
<feature type="region of interest" description="Disordered" evidence="1">
    <location>
        <begin position="66"/>
        <end position="113"/>
    </location>
</feature>
<dbReference type="EMBL" id="CP012109">
    <property type="protein sequence ID" value="AKQ65367.1"/>
    <property type="molecule type" value="Genomic_DNA"/>
</dbReference>
<dbReference type="Proteomes" id="UP000009026">
    <property type="component" value="Chromosome"/>
</dbReference>
<feature type="compositionally biased region" description="Polar residues" evidence="1">
    <location>
        <begin position="104"/>
        <end position="113"/>
    </location>
</feature>
<feature type="region of interest" description="Disordered" evidence="1">
    <location>
        <begin position="16"/>
        <end position="46"/>
    </location>
</feature>
<feature type="compositionally biased region" description="Polar residues" evidence="1">
    <location>
        <begin position="69"/>
        <end position="85"/>
    </location>
</feature>
<evidence type="ECO:0000313" key="2">
    <source>
        <dbReference type="EMBL" id="AKQ65367.1"/>
    </source>
</evidence>
<name>A0A0H4XBP5_9BACT</name>
<evidence type="ECO:0000313" key="3">
    <source>
        <dbReference type="Proteomes" id="UP000009026"/>
    </source>
</evidence>
<accession>A0A0H4XBP5</accession>
<sequence>MAHADHGVLLHAHVHHAAQETGGPAGHGDNWHQPSNHPRPFHPGGHRAAPVFAAIVQLGISCNVHETAPGSSGLSIPACSRTQRGASRKTPPGMTCEGAPPTRIPSSATGPPA</sequence>
<reference evidence="2 3" key="1">
    <citation type="journal article" date="2016" name="PLoS ONE">
        <title>Complete Genome Sequence and Comparative Genomics of a Novel Myxobacterium Myxococcus hansupus.</title>
        <authorList>
            <person name="Sharma G."/>
            <person name="Narwani T."/>
            <person name="Subramanian S."/>
        </authorList>
    </citation>
    <scope>NUCLEOTIDE SEQUENCE [LARGE SCALE GENOMIC DNA]</scope>
    <source>
        <strain evidence="3">mixupus</strain>
    </source>
</reference>
<organism evidence="2 3">
    <name type="scientific">Pseudomyxococcus hansupus</name>
    <dbReference type="NCBI Taxonomy" id="1297742"/>
    <lineage>
        <taxon>Bacteria</taxon>
        <taxon>Pseudomonadati</taxon>
        <taxon>Myxococcota</taxon>
        <taxon>Myxococcia</taxon>
        <taxon>Myxococcales</taxon>
        <taxon>Cystobacterineae</taxon>
        <taxon>Myxococcaceae</taxon>
        <taxon>Pseudomyxococcus</taxon>
    </lineage>
</organism>
<protein>
    <submittedName>
        <fullName evidence="2">Uncharacterized protein</fullName>
    </submittedName>
</protein>
<keyword evidence="3" id="KW-1185">Reference proteome</keyword>
<proteinExistence type="predicted"/>
<gene>
    <name evidence="2" type="ORF">A176_002279</name>
</gene>
<evidence type="ECO:0000256" key="1">
    <source>
        <dbReference type="SAM" id="MobiDB-lite"/>
    </source>
</evidence>